<keyword evidence="6" id="KW-1185">Reference proteome</keyword>
<protein>
    <recommendedName>
        <fullName evidence="2">ACT domain-containing protein ACR</fullName>
    </recommendedName>
    <alternativeName>
        <fullName evidence="2">Protein ACT DOMAIN REPEATS</fullName>
    </alternativeName>
</protein>
<dbReference type="SUPFAM" id="SSF55021">
    <property type="entry name" value="ACT-like"/>
    <property type="match status" value="4"/>
</dbReference>
<reference evidence="6" key="1">
    <citation type="journal article" date="2019" name="Gigascience">
        <title>De novo genome assembly of the endangered Acer yangbiense, a plant species with extremely small populations endemic to Yunnan Province, China.</title>
        <authorList>
            <person name="Yang J."/>
            <person name="Wariss H.M."/>
            <person name="Tao L."/>
            <person name="Zhang R."/>
            <person name="Yun Q."/>
            <person name="Hollingsworth P."/>
            <person name="Dao Z."/>
            <person name="Luo G."/>
            <person name="Guo H."/>
            <person name="Ma Y."/>
            <person name="Sun W."/>
        </authorList>
    </citation>
    <scope>NUCLEOTIDE SEQUENCE [LARGE SCALE GENOMIC DNA]</scope>
    <source>
        <strain evidence="6">cv. Malutang</strain>
    </source>
</reference>
<evidence type="ECO:0000313" key="5">
    <source>
        <dbReference type="EMBL" id="TXG51047.1"/>
    </source>
</evidence>
<dbReference type="CDD" id="cd04897">
    <property type="entry name" value="ACT_ACR_3"/>
    <property type="match status" value="1"/>
</dbReference>
<evidence type="ECO:0000256" key="3">
    <source>
        <dbReference type="SAM" id="MobiDB-lite"/>
    </source>
</evidence>
<feature type="domain" description="ACT" evidence="4">
    <location>
        <begin position="193"/>
        <end position="269"/>
    </location>
</feature>
<dbReference type="GO" id="GO:0016597">
    <property type="term" value="F:amino acid binding"/>
    <property type="evidence" value="ECO:0007669"/>
    <property type="project" value="UniProtKB-UniRule"/>
</dbReference>
<feature type="compositionally biased region" description="Basic and acidic residues" evidence="3">
    <location>
        <begin position="74"/>
        <end position="86"/>
    </location>
</feature>
<name>A0A5C7H2H5_9ROSI</name>
<feature type="domain" description="ACT" evidence="4">
    <location>
        <begin position="275"/>
        <end position="359"/>
    </location>
</feature>
<evidence type="ECO:0000256" key="2">
    <source>
        <dbReference type="RuleBase" id="RU369043"/>
    </source>
</evidence>
<evidence type="ECO:0000256" key="1">
    <source>
        <dbReference type="ARBA" id="ARBA00022737"/>
    </source>
</evidence>
<dbReference type="Gene3D" id="3.30.70.260">
    <property type="match status" value="1"/>
</dbReference>
<dbReference type="EMBL" id="VAHF01000011">
    <property type="protein sequence ID" value="TXG51047.1"/>
    <property type="molecule type" value="Genomic_DNA"/>
</dbReference>
<feature type="compositionally biased region" description="Low complexity" evidence="3">
    <location>
        <begin position="61"/>
        <end position="73"/>
    </location>
</feature>
<dbReference type="PANTHER" id="PTHR31096">
    <property type="entry name" value="ACT DOMAIN-CONTAINING PROTEIN ACR4-RELATED"/>
    <property type="match status" value="1"/>
</dbReference>
<evidence type="ECO:0000259" key="4">
    <source>
        <dbReference type="PROSITE" id="PS51671"/>
    </source>
</evidence>
<dbReference type="PANTHER" id="PTHR31096:SF6">
    <property type="entry name" value="ACT DOMAIN-CONTAINING PROTEIN ACR8"/>
    <property type="match status" value="1"/>
</dbReference>
<comment type="caution">
    <text evidence="5">The sequence shown here is derived from an EMBL/GenBank/DDBJ whole genome shotgun (WGS) entry which is preliminary data.</text>
</comment>
<dbReference type="PROSITE" id="PS51671">
    <property type="entry name" value="ACT"/>
    <property type="match status" value="3"/>
</dbReference>
<dbReference type="AlphaFoldDB" id="A0A5C7H2H5"/>
<dbReference type="CDD" id="cd04895">
    <property type="entry name" value="ACT_ACR_1"/>
    <property type="match status" value="1"/>
</dbReference>
<dbReference type="Pfam" id="PF01842">
    <property type="entry name" value="ACT"/>
    <property type="match status" value="2"/>
</dbReference>
<dbReference type="InterPro" id="IPR045865">
    <property type="entry name" value="ACT-like_dom_sf"/>
</dbReference>
<dbReference type="OrthoDB" id="2019938at2759"/>
<dbReference type="InterPro" id="IPR040217">
    <property type="entry name" value="ACR1-12"/>
</dbReference>
<dbReference type="Pfam" id="PF24931">
    <property type="entry name" value="ACT_ACR9_3rd"/>
    <property type="match status" value="1"/>
</dbReference>
<dbReference type="Proteomes" id="UP000323000">
    <property type="component" value="Chromosome 11"/>
</dbReference>
<keyword evidence="1 2" id="KW-0677">Repeat</keyword>
<dbReference type="CDD" id="cd04926">
    <property type="entry name" value="ACT_ACR_4"/>
    <property type="match status" value="1"/>
</dbReference>
<proteinExistence type="predicted"/>
<dbReference type="CDD" id="cd04925">
    <property type="entry name" value="ACT_ACR_2"/>
    <property type="match status" value="1"/>
</dbReference>
<feature type="region of interest" description="Disordered" evidence="3">
    <location>
        <begin position="36"/>
        <end position="91"/>
    </location>
</feature>
<accession>A0A5C7H2H5</accession>
<comment type="function">
    <text evidence="2">Binds amino acids.</text>
</comment>
<sequence>MVSRDVVFDEDSSWNWDKSHEEVVLTDLNWVDNDTEPVAAARSGNEFDTGEHSNTEESETDGSSNGSNEGNLSGEDHSLEAREQRPRRQPTWMEDYVSGEGVYEEEDMASLAITATHAVTVKNAGQQMPSRFAMEAINKEAFTSSSDGESEQGSEIIINMEWPACLNEYEKLVIRMNTPRVVIDNAVCPTATLVKVDSARRHGILLEAVQVFTDLNLSIKKAYISSDGRWFMDVFHVTDLNGNKLTDESVLSYIEQSLETIDHYGRTTEFNGLTALELTGTDRVGLLSEVFAVLADLQCSVVEAKVWTHNGRIASLIYVKDCNSGSPIEDSQQIDRIEARLRNVLKGDNDIRSAKTSVSMAVTHTERRLHQMMFADRDYERKPILSHSTDYPVVTVQNWVERGYSVVNVQCKDRTKLLFDVVCTLTDMEYVVFHATINTDGDRAYLEFYIRHIDGNPISSEPERQRVIQCLQAAVRRRASEGVRLELKMPDRQGLLADVTRTFRENGLNVTRAEISTTIDMALNVFYVTDAIGNPADPKIIESVRQKIGLSNLKVKELPLICNEKAESEEQTVGVGGAVLLSLGSLVRRNLYNLGLIRSYS</sequence>
<evidence type="ECO:0000313" key="6">
    <source>
        <dbReference type="Proteomes" id="UP000323000"/>
    </source>
</evidence>
<feature type="domain" description="ACT" evidence="4">
    <location>
        <begin position="484"/>
        <end position="563"/>
    </location>
</feature>
<organism evidence="5 6">
    <name type="scientific">Acer yangbiense</name>
    <dbReference type="NCBI Taxonomy" id="1000413"/>
    <lineage>
        <taxon>Eukaryota</taxon>
        <taxon>Viridiplantae</taxon>
        <taxon>Streptophyta</taxon>
        <taxon>Embryophyta</taxon>
        <taxon>Tracheophyta</taxon>
        <taxon>Spermatophyta</taxon>
        <taxon>Magnoliopsida</taxon>
        <taxon>eudicotyledons</taxon>
        <taxon>Gunneridae</taxon>
        <taxon>Pentapetalae</taxon>
        <taxon>rosids</taxon>
        <taxon>malvids</taxon>
        <taxon>Sapindales</taxon>
        <taxon>Sapindaceae</taxon>
        <taxon>Hippocastanoideae</taxon>
        <taxon>Acereae</taxon>
        <taxon>Acer</taxon>
    </lineage>
</organism>
<gene>
    <name evidence="5" type="ORF">EZV62_023571</name>
</gene>
<dbReference type="InterPro" id="IPR002912">
    <property type="entry name" value="ACT_dom"/>
</dbReference>